<dbReference type="SUPFAM" id="SSF117396">
    <property type="entry name" value="TM1631-like"/>
    <property type="match status" value="1"/>
</dbReference>
<dbReference type="EMBL" id="BMDP01000001">
    <property type="protein sequence ID" value="GGI53363.1"/>
    <property type="molecule type" value="Genomic_DNA"/>
</dbReference>
<organism evidence="1 2">
    <name type="scientific">Oxalicibacterium solurbis</name>
    <dbReference type="NCBI Taxonomy" id="69280"/>
    <lineage>
        <taxon>Bacteria</taxon>
        <taxon>Pseudomonadati</taxon>
        <taxon>Pseudomonadota</taxon>
        <taxon>Betaproteobacteria</taxon>
        <taxon>Burkholderiales</taxon>
        <taxon>Oxalobacteraceae</taxon>
        <taxon>Oxalicibacterium</taxon>
    </lineage>
</organism>
<dbReference type="InterPro" id="IPR036520">
    <property type="entry name" value="UPF0759_sf"/>
</dbReference>
<dbReference type="Gene3D" id="3.20.20.410">
    <property type="entry name" value="Protein of unknown function UPF0759"/>
    <property type="match status" value="1"/>
</dbReference>
<evidence type="ECO:0000313" key="2">
    <source>
        <dbReference type="Proteomes" id="UP000627205"/>
    </source>
</evidence>
<dbReference type="AlphaFoldDB" id="A0A8J3B1J1"/>
<comment type="caution">
    <text evidence="1">The sequence shown here is derived from an EMBL/GenBank/DDBJ whole genome shotgun (WGS) entry which is preliminary data.</text>
</comment>
<accession>A0A8J3B1J1</accession>
<dbReference type="RefSeq" id="WP_188419419.1">
    <property type="nucleotide sequence ID" value="NZ_BMDP01000001.1"/>
</dbReference>
<dbReference type="InterPro" id="IPR002763">
    <property type="entry name" value="DUF72"/>
</dbReference>
<evidence type="ECO:0000313" key="1">
    <source>
        <dbReference type="EMBL" id="GGI53363.1"/>
    </source>
</evidence>
<dbReference type="Proteomes" id="UP000627205">
    <property type="component" value="Unassembled WGS sequence"/>
</dbReference>
<proteinExistence type="predicted"/>
<dbReference type="PANTHER" id="PTHR30348:SF4">
    <property type="entry name" value="DUF72 DOMAIN-CONTAINING PROTEIN"/>
    <property type="match status" value="1"/>
</dbReference>
<reference evidence="1" key="1">
    <citation type="journal article" date="2014" name="Int. J. Syst. Evol. Microbiol.">
        <title>Complete genome sequence of Corynebacterium casei LMG S-19264T (=DSM 44701T), isolated from a smear-ripened cheese.</title>
        <authorList>
            <consortium name="US DOE Joint Genome Institute (JGI-PGF)"/>
            <person name="Walter F."/>
            <person name="Albersmeier A."/>
            <person name="Kalinowski J."/>
            <person name="Ruckert C."/>
        </authorList>
    </citation>
    <scope>NUCLEOTIDE SEQUENCE</scope>
    <source>
        <strain evidence="1">CCM 7664</strain>
    </source>
</reference>
<sequence length="325" mass="37047">MASPTSTRTGISGWRYAGWRNAFYPPQLPQAHELAFASRALQTIEINGSHYALQTPASYQSWYAVTPPHFMFSVKAPRFVTHILRLRGERSATAIANFLASGLFNLREKLGPILWQFPPSLRFDPDLFEAFLQGLPHDTETAVEVAKHHDAHIKHVCLKTDRKRPLHHAIEIRHPSFCDETFIQMLRKYRAALVFSDSTANWPYAEDVTADFIYMRLHGTETLYSGAYSDNALDCWAKRIRTWENGSEPRDAQRIAGAPSCRKAAKKPRDVFCYFDNDQKVRAPFDAARLASRLRGSAVENDMKGLQHSLWNAAEVSDLLTKKRR</sequence>
<evidence type="ECO:0008006" key="3">
    <source>
        <dbReference type="Google" id="ProtNLM"/>
    </source>
</evidence>
<keyword evidence="2" id="KW-1185">Reference proteome</keyword>
<gene>
    <name evidence="1" type="ORF">GCM10011430_05370</name>
</gene>
<protein>
    <recommendedName>
        <fullName evidence="3">DUF72 domain-containing protein</fullName>
    </recommendedName>
</protein>
<reference evidence="1" key="2">
    <citation type="submission" date="2020-09" db="EMBL/GenBank/DDBJ databases">
        <authorList>
            <person name="Sun Q."/>
            <person name="Sedlacek I."/>
        </authorList>
    </citation>
    <scope>NUCLEOTIDE SEQUENCE</scope>
    <source>
        <strain evidence="1">CCM 7664</strain>
    </source>
</reference>
<dbReference type="Pfam" id="PF01904">
    <property type="entry name" value="DUF72"/>
    <property type="match status" value="1"/>
</dbReference>
<name>A0A8J3B1J1_9BURK</name>
<dbReference type="PANTHER" id="PTHR30348">
    <property type="entry name" value="UNCHARACTERIZED PROTEIN YECE"/>
    <property type="match status" value="1"/>
</dbReference>